<dbReference type="Gene3D" id="3.90.1490.10">
    <property type="entry name" value="putative n-type atp pyrophosphatase, domain 2"/>
    <property type="match status" value="1"/>
</dbReference>
<sequence>MYLIITPACKRSNGYKLSLNGGKDSCFNLIQCASQRNDIVALANVCPPNGLDEMDSQMFQTVGHEIVELLAEAMELPLYRKVSTALALSSEIFYNPTEGDEVEDLFHLLSEVKRQHPEIEGVSVGAVLSTYQKNRVENVCTRLKLVPLAFLWQKNETDLLNEMLLSGLNAVVIKVAALGLNPSHLGMTLKELQPHLLEMVLINYI</sequence>
<dbReference type="EMBL" id="JALNTZ010003804">
    <property type="protein sequence ID" value="KAJ3615956.1"/>
    <property type="molecule type" value="Genomic_DNA"/>
</dbReference>
<evidence type="ECO:0000256" key="6">
    <source>
        <dbReference type="ARBA" id="ARBA00031202"/>
    </source>
</evidence>
<name>A0AA38HHG2_9CUCU</name>
<dbReference type="Pfam" id="PF01902">
    <property type="entry name" value="Diphthami_syn_2"/>
    <property type="match status" value="1"/>
</dbReference>
<evidence type="ECO:0000313" key="11">
    <source>
        <dbReference type="EMBL" id="KAJ3615956.1"/>
    </source>
</evidence>
<evidence type="ECO:0000259" key="10">
    <source>
        <dbReference type="Pfam" id="PF01902"/>
    </source>
</evidence>
<dbReference type="PANTHER" id="PTHR12196:SF2">
    <property type="entry name" value="DIPHTHINE--AMMONIA LIGASE"/>
    <property type="match status" value="1"/>
</dbReference>
<dbReference type="GO" id="GO:0017178">
    <property type="term" value="F:diphthine-ammonia ligase activity"/>
    <property type="evidence" value="ECO:0007669"/>
    <property type="project" value="UniProtKB-EC"/>
</dbReference>
<evidence type="ECO:0000256" key="9">
    <source>
        <dbReference type="ARBA" id="ARBA00048108"/>
    </source>
</evidence>
<dbReference type="SUPFAM" id="SSF52402">
    <property type="entry name" value="Adenine nucleotide alpha hydrolases-like"/>
    <property type="match status" value="1"/>
</dbReference>
<comment type="pathway">
    <text evidence="1">Protein modification; peptidyl-diphthamide biosynthesis.</text>
</comment>
<dbReference type="InterPro" id="IPR014729">
    <property type="entry name" value="Rossmann-like_a/b/a_fold"/>
</dbReference>
<protein>
    <recommendedName>
        <fullName evidence="4">Diphthine--ammonia ligase</fullName>
        <ecNumber evidence="3">6.3.1.14</ecNumber>
    </recommendedName>
    <alternativeName>
        <fullName evidence="6">ATP-binding domain-containing protein 4</fullName>
    </alternativeName>
    <alternativeName>
        <fullName evidence="5">Diphthamide synthase</fullName>
    </alternativeName>
    <alternativeName>
        <fullName evidence="7">Diphthamide synthetase</fullName>
    </alternativeName>
    <alternativeName>
        <fullName evidence="8">Protein DPH6 homolog</fullName>
    </alternativeName>
</protein>
<dbReference type="PANTHER" id="PTHR12196">
    <property type="entry name" value="DOMAIN OF UNKNOWN FUNCTION 71 DUF71 -CONTAINING PROTEIN"/>
    <property type="match status" value="1"/>
</dbReference>
<evidence type="ECO:0000256" key="5">
    <source>
        <dbReference type="ARBA" id="ARBA00029814"/>
    </source>
</evidence>
<comment type="catalytic activity">
    <reaction evidence="9">
        <text>diphthine-[translation elongation factor 2] + NH4(+) + ATP = diphthamide-[translation elongation factor 2] + AMP + diphosphate + H(+)</text>
        <dbReference type="Rhea" id="RHEA:19753"/>
        <dbReference type="Rhea" id="RHEA-COMP:10172"/>
        <dbReference type="Rhea" id="RHEA-COMP:10174"/>
        <dbReference type="ChEBI" id="CHEBI:15378"/>
        <dbReference type="ChEBI" id="CHEBI:16692"/>
        <dbReference type="ChEBI" id="CHEBI:28938"/>
        <dbReference type="ChEBI" id="CHEBI:30616"/>
        <dbReference type="ChEBI" id="CHEBI:33019"/>
        <dbReference type="ChEBI" id="CHEBI:82696"/>
        <dbReference type="ChEBI" id="CHEBI:456215"/>
        <dbReference type="EC" id="6.3.1.14"/>
    </reaction>
</comment>
<evidence type="ECO:0000256" key="7">
    <source>
        <dbReference type="ARBA" id="ARBA00031552"/>
    </source>
</evidence>
<accession>A0AA38HHG2</accession>
<dbReference type="FunFam" id="3.40.50.620:FF:000145">
    <property type="entry name" value="ATP-binding domain containing protein"/>
    <property type="match status" value="1"/>
</dbReference>
<dbReference type="Gene3D" id="3.40.50.620">
    <property type="entry name" value="HUPs"/>
    <property type="match status" value="1"/>
</dbReference>
<reference evidence="11" key="1">
    <citation type="journal article" date="2023" name="G3 (Bethesda)">
        <title>Whole genome assemblies of Zophobas morio and Tenebrio molitor.</title>
        <authorList>
            <person name="Kaur S."/>
            <person name="Stinson S.A."/>
            <person name="diCenzo G.C."/>
        </authorList>
    </citation>
    <scope>NUCLEOTIDE SEQUENCE</scope>
    <source>
        <strain evidence="11">QUZm001</strain>
    </source>
</reference>
<evidence type="ECO:0000256" key="1">
    <source>
        <dbReference type="ARBA" id="ARBA00005156"/>
    </source>
</evidence>
<evidence type="ECO:0000313" key="12">
    <source>
        <dbReference type="Proteomes" id="UP001168821"/>
    </source>
</evidence>
<dbReference type="InterPro" id="IPR030662">
    <property type="entry name" value="DPH6/MJ0570"/>
</dbReference>
<gene>
    <name evidence="11" type="ORF">Zmor_012166</name>
</gene>
<dbReference type="InterPro" id="IPR002761">
    <property type="entry name" value="Diphthami_syn_dom"/>
</dbReference>
<dbReference type="CDD" id="cd01994">
    <property type="entry name" value="AANH_PF0828-like"/>
    <property type="match status" value="1"/>
</dbReference>
<comment type="similarity">
    <text evidence="2">Belongs to the Diphthine--ammonia ligase family.</text>
</comment>
<dbReference type="Proteomes" id="UP001168821">
    <property type="component" value="Unassembled WGS sequence"/>
</dbReference>
<evidence type="ECO:0000256" key="2">
    <source>
        <dbReference type="ARBA" id="ARBA00008496"/>
    </source>
</evidence>
<organism evidence="11 12">
    <name type="scientific">Zophobas morio</name>
    <dbReference type="NCBI Taxonomy" id="2755281"/>
    <lineage>
        <taxon>Eukaryota</taxon>
        <taxon>Metazoa</taxon>
        <taxon>Ecdysozoa</taxon>
        <taxon>Arthropoda</taxon>
        <taxon>Hexapoda</taxon>
        <taxon>Insecta</taxon>
        <taxon>Pterygota</taxon>
        <taxon>Neoptera</taxon>
        <taxon>Endopterygota</taxon>
        <taxon>Coleoptera</taxon>
        <taxon>Polyphaga</taxon>
        <taxon>Cucujiformia</taxon>
        <taxon>Tenebrionidae</taxon>
        <taxon>Zophobas</taxon>
    </lineage>
</organism>
<evidence type="ECO:0000256" key="4">
    <source>
        <dbReference type="ARBA" id="ARBA00018426"/>
    </source>
</evidence>
<feature type="domain" description="Diphthamide synthase" evidence="10">
    <location>
        <begin position="20"/>
        <end position="189"/>
    </location>
</feature>
<keyword evidence="12" id="KW-1185">Reference proteome</keyword>
<evidence type="ECO:0000256" key="8">
    <source>
        <dbReference type="ARBA" id="ARBA00032849"/>
    </source>
</evidence>
<dbReference type="AlphaFoldDB" id="A0AA38HHG2"/>
<dbReference type="GO" id="GO:0017183">
    <property type="term" value="P:protein histidyl modification to diphthamide"/>
    <property type="evidence" value="ECO:0007669"/>
    <property type="project" value="TreeGrafter"/>
</dbReference>
<evidence type="ECO:0000256" key="3">
    <source>
        <dbReference type="ARBA" id="ARBA00012089"/>
    </source>
</evidence>
<dbReference type="EC" id="6.3.1.14" evidence="3"/>
<comment type="caution">
    <text evidence="11">The sequence shown here is derived from an EMBL/GenBank/DDBJ whole genome shotgun (WGS) entry which is preliminary data.</text>
</comment>
<dbReference type="NCBIfam" id="TIGR00290">
    <property type="entry name" value="MJ0570_dom"/>
    <property type="match status" value="1"/>
</dbReference>
<proteinExistence type="inferred from homology"/>